<dbReference type="Gene3D" id="3.40.50.10470">
    <property type="entry name" value="Translation initiation factor eif-2b, domain 2"/>
    <property type="match status" value="1"/>
</dbReference>
<dbReference type="GO" id="GO:0005829">
    <property type="term" value="C:cytosol"/>
    <property type="evidence" value="ECO:0007669"/>
    <property type="project" value="UniProtKB-SubCell"/>
</dbReference>
<feature type="compositionally biased region" description="Polar residues" evidence="14">
    <location>
        <begin position="266"/>
        <end position="275"/>
    </location>
</feature>
<feature type="domain" description="PPIase cyclophilin-type" evidence="15">
    <location>
        <begin position="46"/>
        <end position="203"/>
    </location>
</feature>
<dbReference type="SUPFAM" id="SSF50891">
    <property type="entry name" value="Cyclophilin-like"/>
    <property type="match status" value="1"/>
</dbReference>
<keyword evidence="8" id="KW-0697">Rotamase</keyword>
<dbReference type="InterPro" id="IPR037171">
    <property type="entry name" value="NagB/RpiA_transferase-like"/>
</dbReference>
<evidence type="ECO:0000259" key="15">
    <source>
        <dbReference type="PROSITE" id="PS50072"/>
    </source>
</evidence>
<dbReference type="PANTHER" id="PTHR10233">
    <property type="entry name" value="TRANSLATION INITIATION FACTOR EIF-2B"/>
    <property type="match status" value="1"/>
</dbReference>
<dbReference type="CDD" id="cd01926">
    <property type="entry name" value="cyclophilin_ABH_like"/>
    <property type="match status" value="1"/>
</dbReference>
<organism evidence="16 17">
    <name type="scientific">Adineta steineri</name>
    <dbReference type="NCBI Taxonomy" id="433720"/>
    <lineage>
        <taxon>Eukaryota</taxon>
        <taxon>Metazoa</taxon>
        <taxon>Spiralia</taxon>
        <taxon>Gnathifera</taxon>
        <taxon>Rotifera</taxon>
        <taxon>Eurotatoria</taxon>
        <taxon>Bdelloidea</taxon>
        <taxon>Adinetida</taxon>
        <taxon>Adinetidae</taxon>
        <taxon>Adineta</taxon>
    </lineage>
</organism>
<evidence type="ECO:0000256" key="3">
    <source>
        <dbReference type="ARBA" id="ARBA00007251"/>
    </source>
</evidence>
<keyword evidence="17" id="KW-1185">Reference proteome</keyword>
<dbReference type="Gene3D" id="2.40.100.10">
    <property type="entry name" value="Cyclophilin-like"/>
    <property type="match status" value="1"/>
</dbReference>
<evidence type="ECO:0000313" key="16">
    <source>
        <dbReference type="EMBL" id="CAF0750150.1"/>
    </source>
</evidence>
<dbReference type="PANTHER" id="PTHR10233:SF14">
    <property type="entry name" value="TRANSLATION INITIATION FACTOR EIF-2B SUBUNIT DELTA"/>
    <property type="match status" value="1"/>
</dbReference>
<name>A0A813P6U0_9BILA</name>
<dbReference type="InterPro" id="IPR020892">
    <property type="entry name" value="Cyclophilin-type_PPIase_CS"/>
</dbReference>
<comment type="catalytic activity">
    <reaction evidence="1">
        <text>[protein]-peptidylproline (omega=180) = [protein]-peptidylproline (omega=0)</text>
        <dbReference type="Rhea" id="RHEA:16237"/>
        <dbReference type="Rhea" id="RHEA-COMP:10747"/>
        <dbReference type="Rhea" id="RHEA-COMP:10748"/>
        <dbReference type="ChEBI" id="CHEBI:83833"/>
        <dbReference type="ChEBI" id="CHEBI:83834"/>
        <dbReference type="EC" id="5.2.1.8"/>
    </reaction>
</comment>
<evidence type="ECO:0000256" key="9">
    <source>
        <dbReference type="ARBA" id="ARBA00023235"/>
    </source>
</evidence>
<dbReference type="Pfam" id="PF01008">
    <property type="entry name" value="IF-2B"/>
    <property type="match status" value="1"/>
</dbReference>
<keyword evidence="7" id="KW-0648">Protein biosynthesis</keyword>
<dbReference type="PROSITE" id="PS00170">
    <property type="entry name" value="CSA_PPIASE_1"/>
    <property type="match status" value="1"/>
</dbReference>
<comment type="similarity">
    <text evidence="3 13">Belongs to the eIF-2B alpha/beta/delta subunits family.</text>
</comment>
<dbReference type="InterPro" id="IPR029000">
    <property type="entry name" value="Cyclophilin-like_dom_sf"/>
</dbReference>
<feature type="compositionally biased region" description="Polar residues" evidence="14">
    <location>
        <begin position="301"/>
        <end position="315"/>
    </location>
</feature>
<dbReference type="InterPro" id="IPR002130">
    <property type="entry name" value="Cyclophilin-type_PPIase_dom"/>
</dbReference>
<protein>
    <recommendedName>
        <fullName evidence="10">Translation initiation factor eIF2B subunit delta</fullName>
        <ecNumber evidence="4">5.2.1.8</ecNumber>
    </recommendedName>
    <alternativeName>
        <fullName evidence="11">eIF2B GDP-GTP exchange factor subunit delta</fullName>
    </alternativeName>
</protein>
<comment type="subunit">
    <text evidence="12">Component of the translation initiation factor 2B (eIF2B) complex which is a heterodecamer of two sets of five different subunits: alpha, beta, gamma, delta and epsilon. Subunits alpha, beta and delta comprise a regulatory subcomplex and subunits epsilon and gamma comprise a catalytic subcomplex. Within the complex, the hexameric regulatory complex resides at the center, with the two heterodimeric catalytic subcomplexes bound on opposite sides.</text>
</comment>
<gene>
    <name evidence="16" type="ORF">QVE165_LOCUS1444</name>
</gene>
<feature type="region of interest" description="Disordered" evidence="14">
    <location>
        <begin position="234"/>
        <end position="282"/>
    </location>
</feature>
<evidence type="ECO:0000256" key="1">
    <source>
        <dbReference type="ARBA" id="ARBA00000971"/>
    </source>
</evidence>
<feature type="compositionally biased region" description="Polar residues" evidence="14">
    <location>
        <begin position="418"/>
        <end position="439"/>
    </location>
</feature>
<dbReference type="OrthoDB" id="10254737at2759"/>
<dbReference type="InterPro" id="IPR000649">
    <property type="entry name" value="IF-2B-related"/>
</dbReference>
<feature type="compositionally biased region" description="Low complexity" evidence="14">
    <location>
        <begin position="316"/>
        <end position="330"/>
    </location>
</feature>
<evidence type="ECO:0000256" key="6">
    <source>
        <dbReference type="ARBA" id="ARBA00022540"/>
    </source>
</evidence>
<evidence type="ECO:0000256" key="13">
    <source>
        <dbReference type="RuleBase" id="RU003814"/>
    </source>
</evidence>
<proteinExistence type="inferred from homology"/>
<feature type="compositionally biased region" description="Basic and acidic residues" evidence="14">
    <location>
        <begin position="251"/>
        <end position="262"/>
    </location>
</feature>
<comment type="caution">
    <text evidence="16">The sequence shown here is derived from an EMBL/GenBank/DDBJ whole genome shotgun (WGS) entry which is preliminary data.</text>
</comment>
<evidence type="ECO:0000313" key="17">
    <source>
        <dbReference type="Proteomes" id="UP000663832"/>
    </source>
</evidence>
<feature type="compositionally biased region" description="Basic and acidic residues" evidence="14">
    <location>
        <begin position="375"/>
        <end position="388"/>
    </location>
</feature>
<dbReference type="EC" id="5.2.1.8" evidence="4"/>
<feature type="compositionally biased region" description="Low complexity" evidence="14">
    <location>
        <begin position="446"/>
        <end position="462"/>
    </location>
</feature>
<dbReference type="GO" id="GO:0006457">
    <property type="term" value="P:protein folding"/>
    <property type="evidence" value="ECO:0007669"/>
    <property type="project" value="InterPro"/>
</dbReference>
<feature type="region of interest" description="Disordered" evidence="14">
    <location>
        <begin position="301"/>
        <end position="340"/>
    </location>
</feature>
<keyword evidence="5" id="KW-0963">Cytoplasm</keyword>
<keyword evidence="6" id="KW-0396">Initiation factor</keyword>
<comment type="subcellular location">
    <subcellularLocation>
        <location evidence="2">Cytoplasm</location>
        <location evidence="2">Cytosol</location>
    </subcellularLocation>
</comment>
<dbReference type="PRINTS" id="PR00153">
    <property type="entry name" value="CSAPPISMRASE"/>
</dbReference>
<reference evidence="16" key="1">
    <citation type="submission" date="2021-02" db="EMBL/GenBank/DDBJ databases">
        <authorList>
            <person name="Nowell W R."/>
        </authorList>
    </citation>
    <scope>NUCLEOTIDE SEQUENCE</scope>
</reference>
<feature type="region of interest" description="Disordered" evidence="14">
    <location>
        <begin position="375"/>
        <end position="476"/>
    </location>
</feature>
<dbReference type="Pfam" id="PF00160">
    <property type="entry name" value="Pro_isomerase"/>
    <property type="match status" value="1"/>
</dbReference>
<feature type="compositionally biased region" description="Polar residues" evidence="14">
    <location>
        <begin position="393"/>
        <end position="410"/>
    </location>
</feature>
<dbReference type="AlphaFoldDB" id="A0A813P6U0"/>
<evidence type="ECO:0000256" key="7">
    <source>
        <dbReference type="ARBA" id="ARBA00022917"/>
    </source>
</evidence>
<evidence type="ECO:0000256" key="5">
    <source>
        <dbReference type="ARBA" id="ARBA00022490"/>
    </source>
</evidence>
<evidence type="ECO:0000256" key="12">
    <source>
        <dbReference type="ARBA" id="ARBA00046432"/>
    </source>
</evidence>
<evidence type="ECO:0000256" key="2">
    <source>
        <dbReference type="ARBA" id="ARBA00004514"/>
    </source>
</evidence>
<accession>A0A813P6U0</accession>
<evidence type="ECO:0000256" key="14">
    <source>
        <dbReference type="SAM" id="MobiDB-lite"/>
    </source>
</evidence>
<evidence type="ECO:0000256" key="8">
    <source>
        <dbReference type="ARBA" id="ARBA00023110"/>
    </source>
</evidence>
<evidence type="ECO:0000256" key="4">
    <source>
        <dbReference type="ARBA" id="ARBA00013194"/>
    </source>
</evidence>
<sequence length="869" mass="94929">MNNYLSRYQKKIIMRGLILLGFVFVVYVASTAFGAEDKLYVTKKVYFDIEIGGKKEGRIVIGLFGDVVPKTAENFAQLATGTKGFGYKGSKFHRVIKNFMIQGGDFDRGDGTGGKSIYGAKFADENFTLKHYGAGWLSMANAGKDTNGSQFFLTTVKTEWLDGRHVVFGKVLEGMSIVHKIANGKTGPNDRPASDVVIADSGVIDVPSKLAVERAPVDAKTIFFRSFCISRMDESTKPKRNRAEKKSKKQQKNDSKTEKIDDNVFNEDTQQQQKLPESDIPKEIIETTTMSSIPNRPASLASSVASITSNQNPSVSSKKQQAKQSKPAASGGKTASEATSVSDITEITEHLATTTIQQNPHGPPISIPPKVLLSKAERRAKQEAERAAKSSKQKPGTSTPKPNETPQASAISKKPSTDHTPTPSISAHLSGSHRPQSEISEAGTLVSSRSVRPTTTTSSIISNQPQQKRQPKKASNERVTLFSHLTIYSRTLEKLSMTSDSKLVHPAIIKLGLQYATRQIVGSNLRCVAFLVAIQKMIEDYEGPAGSNNLSILDPVDLNTKLKMNINFLTKCRPNAVTMGTAIRYLKTHIERIPRNITNEKAKELLDDVIKSFLREKIELSGTAIAETYAITKITNGDVILIFGYSSLIMRILEVAVRRSIDFRVIIVDSRPQQHGLKSARRLLSLNVKCTYVLINAVSFIISEVTKVLLGAHGLLGNGYVMSQIGTAQISLIAKTHNVPVLVCCETYKFCERVQTDSFVFNELGDPNDLTANHPLLSAAIPSSSSSSTTADDSNSNLNILNMTYDVTPPTFISAVITELGILPCTSVAVVIRMQNKQLDEICGQEQQSITTTATTSNMNVHNPPLETV</sequence>
<evidence type="ECO:0000256" key="10">
    <source>
        <dbReference type="ARBA" id="ARBA00044147"/>
    </source>
</evidence>
<dbReference type="PROSITE" id="PS50072">
    <property type="entry name" value="CSA_PPIASE_2"/>
    <property type="match status" value="1"/>
</dbReference>
<dbReference type="SUPFAM" id="SSF100950">
    <property type="entry name" value="NagB/RpiA/CoA transferase-like"/>
    <property type="match status" value="1"/>
</dbReference>
<keyword evidence="9" id="KW-0413">Isomerase</keyword>
<dbReference type="GO" id="GO:0003755">
    <property type="term" value="F:peptidyl-prolyl cis-trans isomerase activity"/>
    <property type="evidence" value="ECO:0007669"/>
    <property type="project" value="UniProtKB-KW"/>
</dbReference>
<evidence type="ECO:0000256" key="11">
    <source>
        <dbReference type="ARBA" id="ARBA00044356"/>
    </source>
</evidence>
<dbReference type="Proteomes" id="UP000663832">
    <property type="component" value="Unassembled WGS sequence"/>
</dbReference>
<dbReference type="GO" id="GO:0003743">
    <property type="term" value="F:translation initiation factor activity"/>
    <property type="evidence" value="ECO:0007669"/>
    <property type="project" value="UniProtKB-KW"/>
</dbReference>
<feature type="compositionally biased region" description="Basic residues" evidence="14">
    <location>
        <begin position="238"/>
        <end position="250"/>
    </location>
</feature>
<dbReference type="EMBL" id="CAJNOM010000004">
    <property type="protein sequence ID" value="CAF0750150.1"/>
    <property type="molecule type" value="Genomic_DNA"/>
</dbReference>
<dbReference type="InterPro" id="IPR042529">
    <property type="entry name" value="IF_2B-like_C"/>
</dbReference>
<dbReference type="FunFam" id="2.40.100.10:FF:000001">
    <property type="entry name" value="Peptidyl-prolyl cis-trans isomerase"/>
    <property type="match status" value="1"/>
</dbReference>